<evidence type="ECO:0000259" key="3">
    <source>
        <dbReference type="SMART" id="SM00460"/>
    </source>
</evidence>
<dbReference type="AlphaFoldDB" id="A0A7G9GAW9"/>
<feature type="signal peptide" evidence="2">
    <location>
        <begin position="1"/>
        <end position="27"/>
    </location>
</feature>
<accession>A0A7G9GAW9</accession>
<dbReference type="Pfam" id="PF01841">
    <property type="entry name" value="Transglut_core"/>
    <property type="match status" value="1"/>
</dbReference>
<evidence type="ECO:0000256" key="2">
    <source>
        <dbReference type="SAM" id="SignalP"/>
    </source>
</evidence>
<dbReference type="RefSeq" id="WP_249328529.1">
    <property type="nucleotide sequence ID" value="NZ_CP060635.1"/>
</dbReference>
<sequence>MRRHLNGLLLTCLLSVILLFCSCGNQKDTPLTGQNRPGKTPVSSPAVTKPAASEAPAAGKWDNTPKVLIPAAGGKAAFQEGGLEIDASHTENGYIMVRYSGPSDKVKFFVVTPDDVRYTYDLPVSEDYMALPLTGGDGTYTLDVREHVQDKLYSNLFKQTIDVKLKDEFQPFLYPNQYTWFTASTKAVIKASELAGGASDGLDVITAVYNYVITHVTYDEEKARTVQSGYLPDVDETLDTGKGICFDYAALMTAMLRSQGIPTKLEIGYSGDIYHAWISTYINETGWIDNIIQFDGKSWSLMDPTLGASNDASDLRDYIGDGTNYTVKYSR</sequence>
<dbReference type="KEGG" id="whj:H9Q79_13680"/>
<evidence type="ECO:0000256" key="1">
    <source>
        <dbReference type="SAM" id="MobiDB-lite"/>
    </source>
</evidence>
<feature type="domain" description="Transglutaminase-like" evidence="3">
    <location>
        <begin position="237"/>
        <end position="306"/>
    </location>
</feature>
<dbReference type="SMART" id="SM00460">
    <property type="entry name" value="TGc"/>
    <property type="match status" value="1"/>
</dbReference>
<dbReference type="Proteomes" id="UP000515860">
    <property type="component" value="Chromosome"/>
</dbReference>
<dbReference type="InterPro" id="IPR002931">
    <property type="entry name" value="Transglutaminase-like"/>
</dbReference>
<reference evidence="4 5" key="1">
    <citation type="submission" date="2020-08" db="EMBL/GenBank/DDBJ databases">
        <authorList>
            <person name="Liu C."/>
            <person name="Sun Q."/>
        </authorList>
    </citation>
    <scope>NUCLEOTIDE SEQUENCE [LARGE SCALE GENOMIC DNA]</scope>
    <source>
        <strain evidence="4 5">NSJ-29</strain>
    </source>
</reference>
<dbReference type="Gene3D" id="3.10.620.30">
    <property type="match status" value="1"/>
</dbReference>
<protein>
    <submittedName>
        <fullName evidence="4">Transglutaminase domain-containing protein</fullName>
    </submittedName>
</protein>
<evidence type="ECO:0000313" key="4">
    <source>
        <dbReference type="EMBL" id="QNM07951.1"/>
    </source>
</evidence>
<dbReference type="PANTHER" id="PTHR33490:SF6">
    <property type="entry name" value="SLL1049 PROTEIN"/>
    <property type="match status" value="1"/>
</dbReference>
<feature type="chain" id="PRO_5029003236" evidence="2">
    <location>
        <begin position="28"/>
        <end position="331"/>
    </location>
</feature>
<keyword evidence="5" id="KW-1185">Reference proteome</keyword>
<organism evidence="4 5">
    <name type="scientific">Wansuia hejianensis</name>
    <dbReference type="NCBI Taxonomy" id="2763667"/>
    <lineage>
        <taxon>Bacteria</taxon>
        <taxon>Bacillati</taxon>
        <taxon>Bacillota</taxon>
        <taxon>Clostridia</taxon>
        <taxon>Lachnospirales</taxon>
        <taxon>Lachnospiraceae</taxon>
        <taxon>Wansuia</taxon>
    </lineage>
</organism>
<dbReference type="EMBL" id="CP060635">
    <property type="protein sequence ID" value="QNM07951.1"/>
    <property type="molecule type" value="Genomic_DNA"/>
</dbReference>
<gene>
    <name evidence="4" type="ORF">H9Q79_13680</name>
</gene>
<feature type="region of interest" description="Disordered" evidence="1">
    <location>
        <begin position="30"/>
        <end position="62"/>
    </location>
</feature>
<evidence type="ECO:0000313" key="5">
    <source>
        <dbReference type="Proteomes" id="UP000515860"/>
    </source>
</evidence>
<dbReference type="InterPro" id="IPR038765">
    <property type="entry name" value="Papain-like_cys_pep_sf"/>
</dbReference>
<dbReference type="SUPFAM" id="SSF54001">
    <property type="entry name" value="Cysteine proteinases"/>
    <property type="match status" value="1"/>
</dbReference>
<name>A0A7G9GAW9_9FIRM</name>
<proteinExistence type="predicted"/>
<dbReference type="PROSITE" id="PS51257">
    <property type="entry name" value="PROKAR_LIPOPROTEIN"/>
    <property type="match status" value="1"/>
</dbReference>
<keyword evidence="2" id="KW-0732">Signal</keyword>
<dbReference type="PANTHER" id="PTHR33490">
    <property type="entry name" value="BLR5614 PROTEIN-RELATED"/>
    <property type="match status" value="1"/>
</dbReference>
<feature type="compositionally biased region" description="Polar residues" evidence="1">
    <location>
        <begin position="30"/>
        <end position="46"/>
    </location>
</feature>